<accession>A0A919V3P6</accession>
<dbReference type="AlphaFoldDB" id="A0A919V3P6"/>
<organism evidence="3 4">
    <name type="scientific">Sinosporangium siamense</name>
    <dbReference type="NCBI Taxonomy" id="1367973"/>
    <lineage>
        <taxon>Bacteria</taxon>
        <taxon>Bacillati</taxon>
        <taxon>Actinomycetota</taxon>
        <taxon>Actinomycetes</taxon>
        <taxon>Streptosporangiales</taxon>
        <taxon>Streptosporangiaceae</taxon>
        <taxon>Sinosporangium</taxon>
    </lineage>
</organism>
<sequence length="350" mass="37347">MTTTTLRRPAPGGRPKGRAAKLALAASDAADVRAYDTNPDVIAYRIERMRAWVDRLIWSGMILGLAFTAVNVQQFAAAGAATYSLAWWSAWLLDPLVSLILIGALIGEQIISRHQIKAGPWVRALKWVALSATYAMNTWSAWESLDAAKILLHSVPPGMVFCAAEAVTDLRHLITEAVHAAYRAAAAPPADLAGVAEAEAPVPESRTGVARTDDVRSQVTDSTEETAEARTGIAAAPAVDAAPPAVSREQIVAELRTEILRAADRGERWAPNYTALEARTGRRRSWCEKAVRDARTALIHTEDNTAPVPHEARMDATDGAAPVDAGTDSTTPPATVADSRTDPPRTAIAA</sequence>
<reference evidence="3" key="1">
    <citation type="submission" date="2021-01" db="EMBL/GenBank/DDBJ databases">
        <title>Whole genome shotgun sequence of Sinosporangium siamense NBRC 109515.</title>
        <authorList>
            <person name="Komaki H."/>
            <person name="Tamura T."/>
        </authorList>
    </citation>
    <scope>NUCLEOTIDE SEQUENCE</scope>
    <source>
        <strain evidence="3">NBRC 109515</strain>
    </source>
</reference>
<keyword evidence="2" id="KW-0472">Membrane</keyword>
<comment type="caution">
    <text evidence="3">The sequence shown here is derived from an EMBL/GenBank/DDBJ whole genome shotgun (WGS) entry which is preliminary data.</text>
</comment>
<dbReference type="EMBL" id="BOOW01000008">
    <property type="protein sequence ID" value="GII91155.1"/>
    <property type="molecule type" value="Genomic_DNA"/>
</dbReference>
<keyword evidence="2" id="KW-0812">Transmembrane</keyword>
<dbReference type="RefSeq" id="WP_204022259.1">
    <property type="nucleotide sequence ID" value="NZ_BOOW01000008.1"/>
</dbReference>
<feature type="transmembrane region" description="Helical" evidence="2">
    <location>
        <begin position="88"/>
        <end position="107"/>
    </location>
</feature>
<protein>
    <recommendedName>
        <fullName evidence="5">DUF2637 domain-containing protein</fullName>
    </recommendedName>
</protein>
<feature type="region of interest" description="Disordered" evidence="1">
    <location>
        <begin position="309"/>
        <end position="350"/>
    </location>
</feature>
<evidence type="ECO:0008006" key="5">
    <source>
        <dbReference type="Google" id="ProtNLM"/>
    </source>
</evidence>
<dbReference type="Proteomes" id="UP000606172">
    <property type="component" value="Unassembled WGS sequence"/>
</dbReference>
<proteinExistence type="predicted"/>
<feature type="region of interest" description="Disordered" evidence="1">
    <location>
        <begin position="201"/>
        <end position="230"/>
    </location>
</feature>
<evidence type="ECO:0000313" key="3">
    <source>
        <dbReference type="EMBL" id="GII91155.1"/>
    </source>
</evidence>
<name>A0A919V3P6_9ACTN</name>
<keyword evidence="4" id="KW-1185">Reference proteome</keyword>
<evidence type="ECO:0000256" key="2">
    <source>
        <dbReference type="SAM" id="Phobius"/>
    </source>
</evidence>
<evidence type="ECO:0000256" key="1">
    <source>
        <dbReference type="SAM" id="MobiDB-lite"/>
    </source>
</evidence>
<keyword evidence="2" id="KW-1133">Transmembrane helix</keyword>
<evidence type="ECO:0000313" key="4">
    <source>
        <dbReference type="Proteomes" id="UP000606172"/>
    </source>
</evidence>
<gene>
    <name evidence="3" type="ORF">Ssi02_13860</name>
</gene>
<feature type="transmembrane region" description="Helical" evidence="2">
    <location>
        <begin position="56"/>
        <end position="76"/>
    </location>
</feature>